<feature type="region of interest" description="Disordered" evidence="2">
    <location>
        <begin position="1"/>
        <end position="50"/>
    </location>
</feature>
<dbReference type="AlphaFoldDB" id="M7N115"/>
<dbReference type="InterPro" id="IPR036102">
    <property type="entry name" value="OsmC/Ohrsf"/>
</dbReference>
<evidence type="ECO:0000256" key="2">
    <source>
        <dbReference type="SAM" id="MobiDB-lite"/>
    </source>
</evidence>
<dbReference type="GO" id="GO:0006979">
    <property type="term" value="P:response to oxidative stress"/>
    <property type="evidence" value="ECO:0007669"/>
    <property type="project" value="InterPro"/>
</dbReference>
<dbReference type="RefSeq" id="WP_009197256.1">
    <property type="nucleotide sequence ID" value="NZ_AODQ01000157.1"/>
</dbReference>
<dbReference type="Gene3D" id="2.20.25.10">
    <property type="match status" value="1"/>
</dbReference>
<accession>M7N115</accession>
<dbReference type="InterPro" id="IPR015946">
    <property type="entry name" value="KH_dom-like_a/b"/>
</dbReference>
<dbReference type="InterPro" id="IPR003718">
    <property type="entry name" value="OsmC/Ohr_fam"/>
</dbReference>
<dbReference type="Pfam" id="PF02566">
    <property type="entry name" value="OsmC"/>
    <property type="match status" value="1"/>
</dbReference>
<comment type="similarity">
    <text evidence="1">Belongs to the OsmC/Ohr family.</text>
</comment>
<dbReference type="Proteomes" id="UP000011910">
    <property type="component" value="Unassembled WGS sequence"/>
</dbReference>
<feature type="compositionally biased region" description="Polar residues" evidence="2">
    <location>
        <begin position="1"/>
        <end position="18"/>
    </location>
</feature>
<dbReference type="STRING" id="1279009.ADICEAN_03878"/>
<dbReference type="OrthoDB" id="9797508at2"/>
<dbReference type="eggNOG" id="COG1764">
    <property type="taxonomic scope" value="Bacteria"/>
</dbReference>
<organism evidence="3 4">
    <name type="scientific">Cesiribacter andamanensis AMV16</name>
    <dbReference type="NCBI Taxonomy" id="1279009"/>
    <lineage>
        <taxon>Bacteria</taxon>
        <taxon>Pseudomonadati</taxon>
        <taxon>Bacteroidota</taxon>
        <taxon>Cytophagia</taxon>
        <taxon>Cytophagales</taxon>
        <taxon>Cesiribacteraceae</taxon>
        <taxon>Cesiribacter</taxon>
    </lineage>
</organism>
<keyword evidence="4" id="KW-1185">Reference proteome</keyword>
<proteinExistence type="inferred from homology"/>
<gene>
    <name evidence="3" type="primary">ohrB</name>
    <name evidence="3" type="ORF">ADICEAN_03878</name>
</gene>
<dbReference type="Gene3D" id="3.30.300.20">
    <property type="match status" value="1"/>
</dbReference>
<dbReference type="NCBIfam" id="TIGR03561">
    <property type="entry name" value="organ_hyd_perox"/>
    <property type="match status" value="1"/>
</dbReference>
<dbReference type="InterPro" id="IPR019953">
    <property type="entry name" value="OHR"/>
</dbReference>
<evidence type="ECO:0000313" key="4">
    <source>
        <dbReference type="Proteomes" id="UP000011910"/>
    </source>
</evidence>
<dbReference type="PANTHER" id="PTHR33797">
    <property type="entry name" value="ORGANIC HYDROPEROXIDE RESISTANCE PROTEIN-LIKE"/>
    <property type="match status" value="1"/>
</dbReference>
<protein>
    <submittedName>
        <fullName evidence="3">General stress protein 17o</fullName>
    </submittedName>
</protein>
<feature type="compositionally biased region" description="Basic and acidic residues" evidence="2">
    <location>
        <begin position="36"/>
        <end position="47"/>
    </location>
</feature>
<dbReference type="SUPFAM" id="SSF82784">
    <property type="entry name" value="OsmC-like"/>
    <property type="match status" value="1"/>
</dbReference>
<dbReference type="EMBL" id="AODQ01000157">
    <property type="protein sequence ID" value="EMR00997.1"/>
    <property type="molecule type" value="Genomic_DNA"/>
</dbReference>
<evidence type="ECO:0000256" key="1">
    <source>
        <dbReference type="ARBA" id="ARBA00007378"/>
    </source>
</evidence>
<name>M7N115_9BACT</name>
<dbReference type="PANTHER" id="PTHR33797:SF2">
    <property type="entry name" value="ORGANIC HYDROPEROXIDE RESISTANCE PROTEIN-LIKE"/>
    <property type="match status" value="1"/>
</dbReference>
<evidence type="ECO:0000313" key="3">
    <source>
        <dbReference type="EMBL" id="EMR00997.1"/>
    </source>
</evidence>
<sequence>MNASNLDVQYTASATSTGGRQGEVKTSDGTLSLRTTEPKELGGKGEEGATNPEQLFAAGYASCFSSAAKLAAETMNLPLQENDMQVTCHVSYGKDRSDTGFGLKVKMEVAVNGLEQDAKQRLIEKANEICPYSKAIKGNVEVELVTK</sequence>
<dbReference type="PATRIC" id="fig|1279009.4.peg.3925"/>
<comment type="caution">
    <text evidence="3">The sequence shown here is derived from an EMBL/GenBank/DDBJ whole genome shotgun (WGS) entry which is preliminary data.</text>
</comment>
<reference evidence="3 4" key="1">
    <citation type="journal article" date="2013" name="Genome Announc.">
        <title>Draft Genome Sequence of Cesiribacter andamanensis Strain AMV16T, Isolated from a Soil Sample from a Mud Volcano in the Andaman Islands, India.</title>
        <authorList>
            <person name="Shivaji S."/>
            <person name="Ara S."/>
            <person name="Begum Z."/>
            <person name="Srinivas T.N."/>
            <person name="Singh A."/>
            <person name="Kumar Pinnaka A."/>
        </authorList>
    </citation>
    <scope>NUCLEOTIDE SEQUENCE [LARGE SCALE GENOMIC DNA]</scope>
    <source>
        <strain evidence="3 4">AMV16</strain>
    </source>
</reference>